<sequence length="74" mass="8621">MRTRPTTAAEVDAWLAVLRRHGHLHHVEAGPGTSWVVQRRRYDGPWTLHHPVLAMDWIEELLREIRTYDVGSGR</sequence>
<dbReference type="RefSeq" id="WP_205361976.1">
    <property type="nucleotide sequence ID" value="NZ_JADKYB010000023.1"/>
</dbReference>
<accession>A0ABS2U4Z7</accession>
<proteinExistence type="predicted"/>
<organism evidence="1 2">
    <name type="scientific">Actinacidiphila acididurans</name>
    <dbReference type="NCBI Taxonomy" id="2784346"/>
    <lineage>
        <taxon>Bacteria</taxon>
        <taxon>Bacillati</taxon>
        <taxon>Actinomycetota</taxon>
        <taxon>Actinomycetes</taxon>
        <taxon>Kitasatosporales</taxon>
        <taxon>Streptomycetaceae</taxon>
        <taxon>Actinacidiphila</taxon>
    </lineage>
</organism>
<dbReference type="Proteomes" id="UP000749040">
    <property type="component" value="Unassembled WGS sequence"/>
</dbReference>
<evidence type="ECO:0008006" key="3">
    <source>
        <dbReference type="Google" id="ProtNLM"/>
    </source>
</evidence>
<protein>
    <recommendedName>
        <fullName evidence="3">PH domain-containing protein</fullName>
    </recommendedName>
</protein>
<comment type="caution">
    <text evidence="1">The sequence shown here is derived from an EMBL/GenBank/DDBJ whole genome shotgun (WGS) entry which is preliminary data.</text>
</comment>
<gene>
    <name evidence="1" type="ORF">ITX44_32635</name>
</gene>
<evidence type="ECO:0000313" key="2">
    <source>
        <dbReference type="Proteomes" id="UP000749040"/>
    </source>
</evidence>
<evidence type="ECO:0000313" key="1">
    <source>
        <dbReference type="EMBL" id="MBM9509213.1"/>
    </source>
</evidence>
<name>A0ABS2U4Z7_9ACTN</name>
<reference evidence="1 2" key="1">
    <citation type="submission" date="2021-01" db="EMBL/GenBank/DDBJ databases">
        <title>Streptomyces acididurans sp. nov., isolated from a peat swamp forest soil.</title>
        <authorList>
            <person name="Chantavorakit T."/>
            <person name="Duangmal K."/>
        </authorList>
    </citation>
    <scope>NUCLEOTIDE SEQUENCE [LARGE SCALE GENOMIC DNA]</scope>
    <source>
        <strain evidence="1 2">KK5PA1</strain>
    </source>
</reference>
<keyword evidence="2" id="KW-1185">Reference proteome</keyword>
<dbReference type="EMBL" id="JADKYB010000023">
    <property type="protein sequence ID" value="MBM9509213.1"/>
    <property type="molecule type" value="Genomic_DNA"/>
</dbReference>